<dbReference type="PANTHER" id="PTHR37994:SF1">
    <property type="entry name" value="ER TRANSPORTER 6TM N-TERMINAL DOMAIN-CONTAINING PROTEIN"/>
    <property type="match status" value="1"/>
</dbReference>
<evidence type="ECO:0000256" key="6">
    <source>
        <dbReference type="SAM" id="Phobius"/>
    </source>
</evidence>
<reference evidence="10 11" key="1">
    <citation type="journal article" date="2011" name="J. Gen. Appl. Microbiol.">
        <title>Draft genome sequencing of the enigmatic yeast Saitoella complicata.</title>
        <authorList>
            <person name="Nishida H."/>
            <person name="Hamamoto M."/>
            <person name="Sugiyama J."/>
        </authorList>
    </citation>
    <scope>NUCLEOTIDE SEQUENCE [LARGE SCALE GENOMIC DNA]</scope>
    <source>
        <strain evidence="10 11">NRRL Y-17804</strain>
    </source>
</reference>
<feature type="transmembrane region" description="Helical" evidence="6">
    <location>
        <begin position="1118"/>
        <end position="1136"/>
    </location>
</feature>
<evidence type="ECO:0000256" key="1">
    <source>
        <dbReference type="ARBA" id="ARBA00004141"/>
    </source>
</evidence>
<proteinExistence type="predicted"/>
<keyword evidence="2 6" id="KW-0812">Transmembrane</keyword>
<dbReference type="EMBL" id="BACD03000049">
    <property type="protein sequence ID" value="GAO51612.1"/>
    <property type="molecule type" value="Genomic_DNA"/>
</dbReference>
<feature type="compositionally biased region" description="Polar residues" evidence="5">
    <location>
        <begin position="709"/>
        <end position="722"/>
    </location>
</feature>
<feature type="domain" description="DUF2421" evidence="7">
    <location>
        <begin position="1203"/>
        <end position="1427"/>
    </location>
</feature>
<feature type="transmembrane region" description="Helical" evidence="6">
    <location>
        <begin position="1038"/>
        <end position="1057"/>
    </location>
</feature>
<evidence type="ECO:0000256" key="4">
    <source>
        <dbReference type="ARBA" id="ARBA00023136"/>
    </source>
</evidence>
<comment type="subcellular location">
    <subcellularLocation>
        <location evidence="1">Membrane</location>
        <topology evidence="1">Multi-pass membrane protein</topology>
    </subcellularLocation>
</comment>
<feature type="compositionally biased region" description="Polar residues" evidence="5">
    <location>
        <begin position="94"/>
        <end position="106"/>
    </location>
</feature>
<dbReference type="InterPro" id="IPR018820">
    <property type="entry name" value="BRE4-related_DUF2421"/>
</dbReference>
<feature type="transmembrane region" description="Helical" evidence="6">
    <location>
        <begin position="302"/>
        <end position="323"/>
    </location>
</feature>
<feature type="transmembrane region" description="Helical" evidence="6">
    <location>
        <begin position="1143"/>
        <end position="1162"/>
    </location>
</feature>
<evidence type="ECO:0000259" key="8">
    <source>
        <dbReference type="Pfam" id="PF10337"/>
    </source>
</evidence>
<feature type="transmembrane region" description="Helical" evidence="6">
    <location>
        <begin position="1088"/>
        <end position="1112"/>
    </location>
</feature>
<dbReference type="InterPro" id="IPR021487">
    <property type="entry name" value="DUF3140"/>
</dbReference>
<feature type="transmembrane region" description="Helical" evidence="6">
    <location>
        <begin position="257"/>
        <end position="290"/>
    </location>
</feature>
<evidence type="ECO:0000313" key="10">
    <source>
        <dbReference type="EMBL" id="GAO51612.1"/>
    </source>
</evidence>
<dbReference type="OMA" id="NEQYLMF"/>
<feature type="compositionally biased region" description="Polar residues" evidence="5">
    <location>
        <begin position="567"/>
        <end position="577"/>
    </location>
</feature>
<dbReference type="Proteomes" id="UP000033140">
    <property type="component" value="Unassembled WGS sequence"/>
</dbReference>
<dbReference type="STRING" id="698492.A0A0E9NP02"/>
<dbReference type="InterPro" id="IPR018823">
    <property type="entry name" value="ArAE_2_N"/>
</dbReference>
<protein>
    <recommendedName>
        <fullName evidence="12">ER transporter 6TM N-terminal domain-containing protein</fullName>
    </recommendedName>
</protein>
<feature type="compositionally biased region" description="Basic residues" evidence="5">
    <location>
        <begin position="748"/>
        <end position="757"/>
    </location>
</feature>
<sequence length="1551" mass="176283">MMFKSRPSVLLIRSATLPLRPPIFRDVIKKRPLSIAIKTRPSPLTSTSLLRSQTLDRTFTRSYSTRKMKNRAEVIREFNSYVNMSPSELSCWLSTSESQHTGQMKNDGSGESKGHESGRIIVDILERNPEKDEEKYTDEDVEHMRRVVSYCKRHLAQEGKLKETKSEEELENANSTKSLKNWGHDPTNCWVSFLPEELLAASDLSITTMPKENEKEPASAKNPVTIHPKTWPWPSFLAWVPAKCNYKSMKPVIRSSVAGWIAFILIIVPHTLHVLGQASFFALVVALITPPSDPVIVTFWRSVYNIILVLVAWAWGIVAARIATAVRDEYLDLTSVNRVAIFNGDYVETKSSVVFAVFLAFGAGFFLWIKSKYPALIFGSVFSMICVVVTCTYGALFPYFYPLLGGLFVVPLVIQSGINIGCAIFIYPETVNHLYMDKLMGLFGALKEVIAEQKSLLATDPDSDNWSKASTAHEKLIGVRQMLPAFAAIEGFLDMEPSYGRLCGTDLKQFLDIAKKMQARLSGLDFFHNVVDVNMRPGPRSRFERILRGNTEPKKSRKNRDGWYRDGTQSRPYSGYNTPAGGESSIGDWMTPVPPPGGRVTDHWKRQEREERDQNPDVDHDNDIEIDSPSPSPSPGVSVSPSPRMTETPPRPKISHHSSGRSGRGSDNHSLHARFASPDGRGDSGHRDSHTDFLSVPGAEELRERRASPLQQFEATQSSAASVRSVYTGGRPSGEHTIPDDFADLFRKNKKKKKKQRKSDSRRSSHDHHSHSPFSPFHPKILHEALHHEYRQVAVMETQAYMDLESKFPREKDREVIQEMVALLKIATEDVIRVSDESMGYLLKWLKKINNDRCTKFFRSKTKDERDRSMAIEELTWQVGELKRVMDEFQSVKRLEIIKPFEEYFQERHPHDEIPPYRGLFFAYLYEFQIVEYSKQLTVLMEHILTLEKERRRRKLWFDWKMALNPKVWWRGAFGGGPAFAKIHSTGGDADDDPEHLAGIDELPTEKRDPDADPPSKTWHLFGLAIYKIYCFFRRNDVTFAFKAGILVLLVALPTFFKSTAGFMYHNRGLWAIIMAGLTYAQFSGDTLFGFVSRVGGTLLGAVVGLVCWYISAGNGPGNPYGLAATMAVALIPILFIRVYHVYLTPMPAIIFTITVALTIGYSWQDSYNPTLGTVGIGWEVAWRRFLCVVIGITAAFIWSFVPTPKTGRFQLRLTFARTVTEIGAMHCQLSNYARKKHPDNVPDAELLKMALAVMAKLAQANLRLGFAKFEPPIQGRWPAEKYQQLLAVQMELVQLMTSLMNVFMQLDQKWTRALLIRTGWLDPHFVADQLATIYMVSTALKTGSSLPQIVPSPLVDRFYQRIYGLKVVWGDEDDEDDDGLPRHIDYETLQQREYALFAVGCTLTSGIVLRLDKLMWICKSLVGEIYSLPGYYRDTRMRHERHPLFQDKFTDEAPAFQDGLADADIVGTFRAIEDVVSTGQVMYRRRKMVMLEIKMDQEDGVYTTRELIHMNVIYCGIIENDCEPRTRYYRSDRLSKPTHISLVKQNTNPS</sequence>
<dbReference type="GO" id="GO:0016020">
    <property type="term" value="C:membrane"/>
    <property type="evidence" value="ECO:0007669"/>
    <property type="project" value="UniProtKB-SubCell"/>
</dbReference>
<evidence type="ECO:0000256" key="3">
    <source>
        <dbReference type="ARBA" id="ARBA00022989"/>
    </source>
</evidence>
<feature type="compositionally biased region" description="Basic and acidic residues" evidence="5">
    <location>
        <begin position="600"/>
        <end position="623"/>
    </location>
</feature>
<feature type="transmembrane region" description="Helical" evidence="6">
    <location>
        <begin position="1182"/>
        <end position="1202"/>
    </location>
</feature>
<gene>
    <name evidence="10" type="ORF">G7K_5708-t1</name>
</gene>
<evidence type="ECO:0000259" key="7">
    <source>
        <dbReference type="Pfam" id="PF10334"/>
    </source>
</evidence>
<name>A0A0E9NP02_SAICN</name>
<evidence type="ECO:0000313" key="11">
    <source>
        <dbReference type="Proteomes" id="UP000033140"/>
    </source>
</evidence>
<dbReference type="Pfam" id="PF11338">
    <property type="entry name" value="DUF3140"/>
    <property type="match status" value="1"/>
</dbReference>
<feature type="transmembrane region" description="Helical" evidence="6">
    <location>
        <begin position="376"/>
        <end position="401"/>
    </location>
</feature>
<feature type="region of interest" description="Disordered" evidence="5">
    <location>
        <begin position="94"/>
        <end position="118"/>
    </location>
</feature>
<reference evidence="10 11" key="3">
    <citation type="journal article" date="2015" name="Genome Announc.">
        <title>Draft Genome Sequence of the Archiascomycetous Yeast Saitoella complicata.</title>
        <authorList>
            <person name="Yamauchi K."/>
            <person name="Kondo S."/>
            <person name="Hamamoto M."/>
            <person name="Takahashi Y."/>
            <person name="Ogura Y."/>
            <person name="Hayashi T."/>
            <person name="Nishida H."/>
        </authorList>
    </citation>
    <scope>NUCLEOTIDE SEQUENCE [LARGE SCALE GENOMIC DNA]</scope>
    <source>
        <strain evidence="10 11">NRRL Y-17804</strain>
    </source>
</reference>
<evidence type="ECO:0000256" key="2">
    <source>
        <dbReference type="ARBA" id="ARBA00022692"/>
    </source>
</evidence>
<dbReference type="Pfam" id="PF13515">
    <property type="entry name" value="FUSC_2"/>
    <property type="match status" value="1"/>
</dbReference>
<keyword evidence="11" id="KW-1185">Reference proteome</keyword>
<evidence type="ECO:0000259" key="9">
    <source>
        <dbReference type="Pfam" id="PF13515"/>
    </source>
</evidence>
<comment type="caution">
    <text evidence="10">The sequence shown here is derived from an EMBL/GenBank/DDBJ whole genome shotgun (WGS) entry which is preliminary data.</text>
</comment>
<reference evidence="10 11" key="2">
    <citation type="journal article" date="2014" name="J. Gen. Appl. Microbiol.">
        <title>The early diverging ascomycetous budding yeast Saitoella complicata has three histone deacetylases belonging to the Clr6, Hos2, and Rpd3 lineages.</title>
        <authorList>
            <person name="Nishida H."/>
            <person name="Matsumoto T."/>
            <person name="Kondo S."/>
            <person name="Hamamoto M."/>
            <person name="Yoshikawa H."/>
        </authorList>
    </citation>
    <scope>NUCLEOTIDE SEQUENCE [LARGE SCALE GENOMIC DNA]</scope>
    <source>
        <strain evidence="10 11">NRRL Y-17804</strain>
    </source>
</reference>
<feature type="compositionally biased region" description="Basic and acidic residues" evidence="5">
    <location>
        <begin position="542"/>
        <end position="564"/>
    </location>
</feature>
<accession>A0A0E9NP02</accession>
<feature type="region of interest" description="Disordered" evidence="5">
    <location>
        <begin position="542"/>
        <end position="778"/>
    </location>
</feature>
<feature type="transmembrane region" description="Helical" evidence="6">
    <location>
        <begin position="352"/>
        <end position="369"/>
    </location>
</feature>
<feature type="compositionally biased region" description="Basic and acidic residues" evidence="5">
    <location>
        <begin position="680"/>
        <end position="691"/>
    </location>
</feature>
<dbReference type="Pfam" id="PF10337">
    <property type="entry name" value="ArAE_2_N"/>
    <property type="match status" value="1"/>
</dbReference>
<evidence type="ECO:0008006" key="12">
    <source>
        <dbReference type="Google" id="ProtNLM"/>
    </source>
</evidence>
<feature type="domain" description="Integral membrane bound transporter" evidence="9">
    <location>
        <begin position="1063"/>
        <end position="1199"/>
    </location>
</feature>
<feature type="transmembrane region" description="Helical" evidence="6">
    <location>
        <begin position="407"/>
        <end position="427"/>
    </location>
</feature>
<dbReference type="Pfam" id="PF10334">
    <property type="entry name" value="BRE4"/>
    <property type="match status" value="1"/>
</dbReference>
<feature type="domain" description="Putative ER transporter 6TM N-terminal" evidence="8">
    <location>
        <begin position="238"/>
        <end position="534"/>
    </location>
</feature>
<feature type="compositionally biased region" description="Basic and acidic residues" evidence="5">
    <location>
        <begin position="108"/>
        <end position="118"/>
    </location>
</feature>
<keyword evidence="3 6" id="KW-1133">Transmembrane helix</keyword>
<dbReference type="InterPro" id="IPR049453">
    <property type="entry name" value="Memb_transporter_dom"/>
</dbReference>
<evidence type="ECO:0000256" key="5">
    <source>
        <dbReference type="SAM" id="MobiDB-lite"/>
    </source>
</evidence>
<keyword evidence="4 6" id="KW-0472">Membrane</keyword>
<feature type="compositionally biased region" description="Basic and acidic residues" evidence="5">
    <location>
        <begin position="733"/>
        <end position="747"/>
    </location>
</feature>
<dbReference type="PANTHER" id="PTHR37994">
    <property type="entry name" value="ARAE_2_N DOMAIN-CONTAINING PROTEIN-RELATED"/>
    <property type="match status" value="1"/>
</dbReference>
<organism evidence="10 11">
    <name type="scientific">Saitoella complicata (strain BCRC 22490 / CBS 7301 / JCM 7358 / NBRC 10748 / NRRL Y-17804)</name>
    <dbReference type="NCBI Taxonomy" id="698492"/>
    <lineage>
        <taxon>Eukaryota</taxon>
        <taxon>Fungi</taxon>
        <taxon>Dikarya</taxon>
        <taxon>Ascomycota</taxon>
        <taxon>Taphrinomycotina</taxon>
        <taxon>Taphrinomycotina incertae sedis</taxon>
        <taxon>Saitoella</taxon>
    </lineage>
</organism>